<gene>
    <name evidence="1" type="ORF">ACFFGH_33600</name>
</gene>
<evidence type="ECO:0000313" key="2">
    <source>
        <dbReference type="Proteomes" id="UP001589896"/>
    </source>
</evidence>
<dbReference type="NCBIfam" id="NF041770">
    <property type="entry name" value="CFI_box_CTERM"/>
    <property type="match status" value="1"/>
</dbReference>
<dbReference type="InterPro" id="IPR049886">
    <property type="entry name" value="CFI_box_CTERM_dom"/>
</dbReference>
<reference evidence="1 2" key="1">
    <citation type="submission" date="2024-09" db="EMBL/GenBank/DDBJ databases">
        <authorList>
            <person name="Sun Q."/>
            <person name="Mori K."/>
        </authorList>
    </citation>
    <scope>NUCLEOTIDE SEQUENCE [LARGE SCALE GENOMIC DNA]</scope>
    <source>
        <strain evidence="1 2">KCTC 23076</strain>
    </source>
</reference>
<keyword evidence="2" id="KW-1185">Reference proteome</keyword>
<evidence type="ECO:0000313" key="1">
    <source>
        <dbReference type="EMBL" id="MFC0682794.1"/>
    </source>
</evidence>
<sequence>MFPPEIQRCIAELQPLQAKLLEAESSSQASVAQIYEWERQCIAIGGEMRVLSRKYGFPDVELGEAAGDAALRMSVLMALLRRAPEGHVSRAQLLDRIEQLKDLYETCETYAPRANSFNQQMTIDYTERLGQLAVFEQHIDKFMKRATNPFAQGGRPSTSGGCYIATAVYGSYDSPPVMTLRRYRDETLERSAFGRVFIRSYYLISPPLARHFAIGSPLSRAARLLLDVIVYRLEARRSGT</sequence>
<dbReference type="Proteomes" id="UP001589896">
    <property type="component" value="Unassembled WGS sequence"/>
</dbReference>
<name>A0ABV6S1T2_9GAMM</name>
<dbReference type="RefSeq" id="WP_386677157.1">
    <property type="nucleotide sequence ID" value="NZ_JBHLTG010000018.1"/>
</dbReference>
<accession>A0ABV6S1T2</accession>
<protein>
    <submittedName>
        <fullName evidence="1">CFI-box-CTERM domain-containing protein</fullName>
    </submittedName>
</protein>
<proteinExistence type="predicted"/>
<organism evidence="1 2">
    <name type="scientific">Lysobacter korlensis</name>
    <dbReference type="NCBI Taxonomy" id="553636"/>
    <lineage>
        <taxon>Bacteria</taxon>
        <taxon>Pseudomonadati</taxon>
        <taxon>Pseudomonadota</taxon>
        <taxon>Gammaproteobacteria</taxon>
        <taxon>Lysobacterales</taxon>
        <taxon>Lysobacteraceae</taxon>
        <taxon>Lysobacter</taxon>
    </lineage>
</organism>
<comment type="caution">
    <text evidence="1">The sequence shown here is derived from an EMBL/GenBank/DDBJ whole genome shotgun (WGS) entry which is preliminary data.</text>
</comment>
<dbReference type="EMBL" id="JBHLTG010000018">
    <property type="protein sequence ID" value="MFC0682794.1"/>
    <property type="molecule type" value="Genomic_DNA"/>
</dbReference>